<keyword evidence="1" id="KW-0694">RNA-binding</keyword>
<sequence>MMDRSRWLEGARDEATRAQMAKVFDHLIQCERQNRPVFTDFINPVVQDLCLAHFNAGYDRGDLPFMVFEGGHESFESCVVGFYPFEDEAKALRAPIVLLEITAFEAAVSWSHRDLLGSLLGLGLSREKFGDLRVGKGAAYVFVLEKLAPFVLSSLSRVSKDPVSVSEVPWSSFPLEEAGGELLFRTVKSPRLDAVIAAGFDLSRGQAQKLVEAERVKVNHRPVSKPDKTVPEGAVISVRGFGRLVLTAQLGQSKKDREKMQLKRFR</sequence>
<dbReference type="PANTHER" id="PTHR13633:SF3">
    <property type="entry name" value="MITOCHONDRIAL TRANSCRIPTION RESCUE FACTOR 1"/>
    <property type="match status" value="1"/>
</dbReference>
<dbReference type="PANTHER" id="PTHR13633">
    <property type="entry name" value="MITOCHONDRIAL TRANSCRIPTION RESCUE FACTOR 1"/>
    <property type="match status" value="1"/>
</dbReference>
<dbReference type="PROSITE" id="PS50889">
    <property type="entry name" value="S4"/>
    <property type="match status" value="1"/>
</dbReference>
<evidence type="ECO:0000256" key="1">
    <source>
        <dbReference type="PROSITE-ProRule" id="PRU00182"/>
    </source>
</evidence>
<reference evidence="3 4" key="1">
    <citation type="submission" date="2016-10" db="EMBL/GenBank/DDBJ databases">
        <authorList>
            <person name="de Groot N.N."/>
        </authorList>
    </citation>
    <scope>NUCLEOTIDE SEQUENCE [LARGE SCALE GENOMIC DNA]</scope>
    <source>
        <strain evidence="3 4">DSM 2784</strain>
    </source>
</reference>
<accession>A0A1G5RTB5</accession>
<dbReference type="InterPro" id="IPR040591">
    <property type="entry name" value="RqcP2_RBD"/>
</dbReference>
<name>A0A1G5RTB5_9FIRM</name>
<protein>
    <submittedName>
        <fullName evidence="3">RNA-binding protein YlmH, contains S4-like domain</fullName>
    </submittedName>
</protein>
<dbReference type="EMBL" id="FMWL01000002">
    <property type="protein sequence ID" value="SCZ76990.1"/>
    <property type="molecule type" value="Genomic_DNA"/>
</dbReference>
<evidence type="ECO:0000259" key="2">
    <source>
        <dbReference type="SMART" id="SM00363"/>
    </source>
</evidence>
<dbReference type="InterPro" id="IPR002942">
    <property type="entry name" value="S4_RNA-bd"/>
</dbReference>
<dbReference type="CDD" id="cd00165">
    <property type="entry name" value="S4"/>
    <property type="match status" value="1"/>
</dbReference>
<dbReference type="Gene3D" id="3.10.290.10">
    <property type="entry name" value="RNA-binding S4 domain"/>
    <property type="match status" value="1"/>
</dbReference>
<evidence type="ECO:0000313" key="4">
    <source>
        <dbReference type="Proteomes" id="UP000199208"/>
    </source>
</evidence>
<gene>
    <name evidence="3" type="ORF">SAMN03080599_00508</name>
</gene>
<dbReference type="Gene3D" id="3.30.70.330">
    <property type="match status" value="1"/>
</dbReference>
<dbReference type="InterPro" id="IPR036986">
    <property type="entry name" value="S4_RNA-bd_sf"/>
</dbReference>
<dbReference type="GO" id="GO:0003723">
    <property type="term" value="F:RNA binding"/>
    <property type="evidence" value="ECO:0007669"/>
    <property type="project" value="UniProtKB-KW"/>
</dbReference>
<dbReference type="Pfam" id="PF01479">
    <property type="entry name" value="S4"/>
    <property type="match status" value="1"/>
</dbReference>
<evidence type="ECO:0000313" key="3">
    <source>
        <dbReference type="EMBL" id="SCZ76990.1"/>
    </source>
</evidence>
<feature type="domain" description="RNA-binding S4" evidence="2">
    <location>
        <begin position="190"/>
        <end position="247"/>
    </location>
</feature>
<dbReference type="InterPro" id="IPR012677">
    <property type="entry name" value="Nucleotide-bd_a/b_plait_sf"/>
</dbReference>
<keyword evidence="4" id="KW-1185">Reference proteome</keyword>
<dbReference type="SUPFAM" id="SSF55174">
    <property type="entry name" value="Alpha-L RNA-binding motif"/>
    <property type="match status" value="1"/>
</dbReference>
<dbReference type="SMART" id="SM00363">
    <property type="entry name" value="S4"/>
    <property type="match status" value="1"/>
</dbReference>
<proteinExistence type="predicted"/>
<dbReference type="AlphaFoldDB" id="A0A1G5RTB5"/>
<dbReference type="Gene3D" id="3.30.1370.160">
    <property type="match status" value="1"/>
</dbReference>
<dbReference type="Proteomes" id="UP000199208">
    <property type="component" value="Unassembled WGS sequence"/>
</dbReference>
<dbReference type="STRING" id="1120920.SAMN03080599_00508"/>
<dbReference type="OrthoDB" id="9812787at2"/>
<dbReference type="Pfam" id="PF17774">
    <property type="entry name" value="YlmH_RBD"/>
    <property type="match status" value="1"/>
</dbReference>
<organism evidence="3 4">
    <name type="scientific">Acidaminobacter hydrogenoformans DSM 2784</name>
    <dbReference type="NCBI Taxonomy" id="1120920"/>
    <lineage>
        <taxon>Bacteria</taxon>
        <taxon>Bacillati</taxon>
        <taxon>Bacillota</taxon>
        <taxon>Clostridia</taxon>
        <taxon>Peptostreptococcales</taxon>
        <taxon>Acidaminobacteraceae</taxon>
        <taxon>Acidaminobacter</taxon>
    </lineage>
</organism>